<evidence type="ECO:0000256" key="1">
    <source>
        <dbReference type="SAM" id="MobiDB-lite"/>
    </source>
</evidence>
<dbReference type="EMBL" id="JTDY01007770">
    <property type="protein sequence ID" value="KOB64953.1"/>
    <property type="molecule type" value="Genomic_DNA"/>
</dbReference>
<keyword evidence="3" id="KW-1185">Reference proteome</keyword>
<reference evidence="2 3" key="1">
    <citation type="journal article" date="2015" name="Genome Biol. Evol.">
        <title>The genome of winter moth (Operophtera brumata) provides a genomic perspective on sexual dimorphism and phenology.</title>
        <authorList>
            <person name="Derks M.F."/>
            <person name="Smit S."/>
            <person name="Salis L."/>
            <person name="Schijlen E."/>
            <person name="Bossers A."/>
            <person name="Mateman C."/>
            <person name="Pijl A.S."/>
            <person name="de Ridder D."/>
            <person name="Groenen M.A."/>
            <person name="Visser M.E."/>
            <person name="Megens H.J."/>
        </authorList>
    </citation>
    <scope>NUCLEOTIDE SEQUENCE [LARGE SCALE GENOMIC DNA]</scope>
    <source>
        <strain evidence="2">WM2013NL</strain>
        <tissue evidence="2">Head and thorax</tissue>
    </source>
</reference>
<gene>
    <name evidence="2" type="ORF">OBRU01_22017</name>
</gene>
<feature type="compositionally biased region" description="Basic and acidic residues" evidence="1">
    <location>
        <begin position="23"/>
        <end position="40"/>
    </location>
</feature>
<feature type="region of interest" description="Disordered" evidence="1">
    <location>
        <begin position="1"/>
        <end position="81"/>
    </location>
</feature>
<name>A0A0L7KNR1_OPEBR</name>
<feature type="compositionally biased region" description="Basic and acidic residues" evidence="1">
    <location>
        <begin position="1"/>
        <end position="16"/>
    </location>
</feature>
<evidence type="ECO:0000313" key="2">
    <source>
        <dbReference type="EMBL" id="KOB64953.1"/>
    </source>
</evidence>
<dbReference type="Proteomes" id="UP000037510">
    <property type="component" value="Unassembled WGS sequence"/>
</dbReference>
<organism evidence="2 3">
    <name type="scientific">Operophtera brumata</name>
    <name type="common">Winter moth</name>
    <name type="synonym">Phalaena brumata</name>
    <dbReference type="NCBI Taxonomy" id="104452"/>
    <lineage>
        <taxon>Eukaryota</taxon>
        <taxon>Metazoa</taxon>
        <taxon>Ecdysozoa</taxon>
        <taxon>Arthropoda</taxon>
        <taxon>Hexapoda</taxon>
        <taxon>Insecta</taxon>
        <taxon>Pterygota</taxon>
        <taxon>Neoptera</taxon>
        <taxon>Endopterygota</taxon>
        <taxon>Lepidoptera</taxon>
        <taxon>Glossata</taxon>
        <taxon>Ditrysia</taxon>
        <taxon>Geometroidea</taxon>
        <taxon>Geometridae</taxon>
        <taxon>Larentiinae</taxon>
        <taxon>Operophtera</taxon>
    </lineage>
</organism>
<comment type="caution">
    <text evidence="2">The sequence shown here is derived from an EMBL/GenBank/DDBJ whole genome shotgun (WGS) entry which is preliminary data.</text>
</comment>
<dbReference type="AlphaFoldDB" id="A0A0L7KNR1"/>
<protein>
    <submittedName>
        <fullName evidence="2">Uncharacterized protein</fullName>
    </submittedName>
</protein>
<accession>A0A0L7KNR1</accession>
<feature type="compositionally biased region" description="Low complexity" evidence="1">
    <location>
        <begin position="46"/>
        <end position="57"/>
    </location>
</feature>
<sequence>MQNQEKKLYTPEEIKKIAPGYRGKPERFDPAKVGKKREPTPKQQGPATPKVPVPTATDKAAKPTPPKNGPMWADSIFGIDV</sequence>
<evidence type="ECO:0000313" key="3">
    <source>
        <dbReference type="Proteomes" id="UP000037510"/>
    </source>
</evidence>
<proteinExistence type="predicted"/>